<proteinExistence type="predicted"/>
<feature type="region of interest" description="Disordered" evidence="1">
    <location>
        <begin position="1"/>
        <end position="45"/>
    </location>
</feature>
<evidence type="ECO:0000313" key="3">
    <source>
        <dbReference type="Proteomes" id="UP001266305"/>
    </source>
</evidence>
<keyword evidence="3" id="KW-1185">Reference proteome</keyword>
<accession>A0ABQ9UK50</accession>
<reference evidence="2 3" key="1">
    <citation type="submission" date="2023-05" db="EMBL/GenBank/DDBJ databases">
        <title>B98-5 Cell Line De Novo Hybrid Assembly: An Optical Mapping Approach.</title>
        <authorList>
            <person name="Kananen K."/>
            <person name="Auerbach J.A."/>
            <person name="Kautto E."/>
            <person name="Blachly J.S."/>
        </authorList>
    </citation>
    <scope>NUCLEOTIDE SEQUENCE [LARGE SCALE GENOMIC DNA]</scope>
    <source>
        <strain evidence="2">B95-8</strain>
        <tissue evidence="2">Cell line</tissue>
    </source>
</reference>
<evidence type="ECO:0000313" key="2">
    <source>
        <dbReference type="EMBL" id="KAK2097460.1"/>
    </source>
</evidence>
<evidence type="ECO:0000256" key="1">
    <source>
        <dbReference type="SAM" id="MobiDB-lite"/>
    </source>
</evidence>
<comment type="caution">
    <text evidence="2">The sequence shown here is derived from an EMBL/GenBank/DDBJ whole genome shotgun (WGS) entry which is preliminary data.</text>
</comment>
<feature type="compositionally biased region" description="Polar residues" evidence="1">
    <location>
        <begin position="12"/>
        <end position="26"/>
    </location>
</feature>
<sequence>MKMQALLGSCGGPQSATEDNSGSGCSRSGDPCPFGLPMPPPGALEDASHDRILCFQMTPEDYEKLGFPGAQDLANMFRFYALRPDRDIELTLRLNPKALTLDQWLEQHKGDFALL</sequence>
<organism evidence="2 3">
    <name type="scientific">Saguinus oedipus</name>
    <name type="common">Cotton-top tamarin</name>
    <name type="synonym">Oedipomidas oedipus</name>
    <dbReference type="NCBI Taxonomy" id="9490"/>
    <lineage>
        <taxon>Eukaryota</taxon>
        <taxon>Metazoa</taxon>
        <taxon>Chordata</taxon>
        <taxon>Craniata</taxon>
        <taxon>Vertebrata</taxon>
        <taxon>Euteleostomi</taxon>
        <taxon>Mammalia</taxon>
        <taxon>Eutheria</taxon>
        <taxon>Euarchontoglires</taxon>
        <taxon>Primates</taxon>
        <taxon>Haplorrhini</taxon>
        <taxon>Platyrrhini</taxon>
        <taxon>Cebidae</taxon>
        <taxon>Callitrichinae</taxon>
        <taxon>Saguinus</taxon>
    </lineage>
</organism>
<dbReference type="EMBL" id="JASSZA010000011">
    <property type="protein sequence ID" value="KAK2097460.1"/>
    <property type="molecule type" value="Genomic_DNA"/>
</dbReference>
<dbReference type="Proteomes" id="UP001266305">
    <property type="component" value="Unassembled WGS sequence"/>
</dbReference>
<name>A0ABQ9UK50_SAGOE</name>
<protein>
    <submittedName>
        <fullName evidence="2">Uncharacterized protein</fullName>
    </submittedName>
</protein>
<gene>
    <name evidence="2" type="ORF">P7K49_022911</name>
</gene>
<dbReference type="Gene3D" id="3.90.25.10">
    <property type="entry name" value="UDP-galactose 4-epimerase, domain 1"/>
    <property type="match status" value="1"/>
</dbReference>